<keyword evidence="2" id="KW-1185">Reference proteome</keyword>
<evidence type="ECO:0000313" key="3">
    <source>
        <dbReference type="WBParaSite" id="ACRNAN_scaffold67.g24213.t1"/>
    </source>
</evidence>
<name>A0A914EBR4_9BILA</name>
<evidence type="ECO:0000256" key="1">
    <source>
        <dbReference type="SAM" id="MobiDB-lite"/>
    </source>
</evidence>
<organism evidence="2 3">
    <name type="scientific">Acrobeloides nanus</name>
    <dbReference type="NCBI Taxonomy" id="290746"/>
    <lineage>
        <taxon>Eukaryota</taxon>
        <taxon>Metazoa</taxon>
        <taxon>Ecdysozoa</taxon>
        <taxon>Nematoda</taxon>
        <taxon>Chromadorea</taxon>
        <taxon>Rhabditida</taxon>
        <taxon>Tylenchina</taxon>
        <taxon>Cephalobomorpha</taxon>
        <taxon>Cephaloboidea</taxon>
        <taxon>Cephalobidae</taxon>
        <taxon>Acrobeloides</taxon>
    </lineage>
</organism>
<dbReference type="Proteomes" id="UP000887540">
    <property type="component" value="Unplaced"/>
</dbReference>
<feature type="compositionally biased region" description="Polar residues" evidence="1">
    <location>
        <begin position="35"/>
        <end position="50"/>
    </location>
</feature>
<feature type="region of interest" description="Disordered" evidence="1">
    <location>
        <begin position="35"/>
        <end position="71"/>
    </location>
</feature>
<evidence type="ECO:0000313" key="2">
    <source>
        <dbReference type="Proteomes" id="UP000887540"/>
    </source>
</evidence>
<proteinExistence type="predicted"/>
<protein>
    <submittedName>
        <fullName evidence="3">Uncharacterized protein</fullName>
    </submittedName>
</protein>
<reference evidence="3" key="1">
    <citation type="submission" date="2022-11" db="UniProtKB">
        <authorList>
            <consortium name="WormBaseParasite"/>
        </authorList>
    </citation>
    <scope>IDENTIFICATION</scope>
</reference>
<dbReference type="WBParaSite" id="ACRNAN_scaffold67.g24213.t1">
    <property type="protein sequence ID" value="ACRNAN_scaffold67.g24213.t1"/>
    <property type="gene ID" value="ACRNAN_scaffold67.g24213"/>
</dbReference>
<accession>A0A914EBR4</accession>
<sequence>MSGSGDINRFERILIKIGGEPSWLRAKLSHFASVQSQEDLKSNGTNSTPNGKAFPENGKITSTLHPENPIQHPEEDARLLNCDTPMTERSSAPLIYAHSDHSDVLDEIELSDTKSH</sequence>
<dbReference type="AlphaFoldDB" id="A0A914EBR4"/>